<dbReference type="GO" id="GO:1902600">
    <property type="term" value="P:proton transmembrane transport"/>
    <property type="evidence" value="ECO:0007669"/>
    <property type="project" value="TreeGrafter"/>
</dbReference>
<dbReference type="SUPFAM" id="SSF81653">
    <property type="entry name" value="Calcium ATPase, transduction domain A"/>
    <property type="match status" value="1"/>
</dbReference>
<organism evidence="4 5">
    <name type="scientific">Sylvietta virens</name>
    <name type="common">Green crombec</name>
    <dbReference type="NCBI Taxonomy" id="208069"/>
    <lineage>
        <taxon>Eukaryota</taxon>
        <taxon>Metazoa</taxon>
        <taxon>Chordata</taxon>
        <taxon>Craniata</taxon>
        <taxon>Vertebrata</taxon>
        <taxon>Euteleostomi</taxon>
        <taxon>Archelosauria</taxon>
        <taxon>Archosauria</taxon>
        <taxon>Dinosauria</taxon>
        <taxon>Saurischia</taxon>
        <taxon>Theropoda</taxon>
        <taxon>Coelurosauria</taxon>
        <taxon>Aves</taxon>
        <taxon>Neognathae</taxon>
        <taxon>Neoaves</taxon>
        <taxon>Telluraves</taxon>
        <taxon>Australaves</taxon>
        <taxon>Passeriformes</taxon>
        <taxon>Sylvioidea</taxon>
        <taxon>Sylviidae</taxon>
        <taxon>Acrocephalinae</taxon>
        <taxon>Sylvietta</taxon>
    </lineage>
</organism>
<dbReference type="Proteomes" id="UP000567822">
    <property type="component" value="Unassembled WGS sequence"/>
</dbReference>
<name>A0A7L0L5X0_9SYLV</name>
<keyword evidence="5" id="KW-1185">Reference proteome</keyword>
<keyword evidence="2" id="KW-1133">Transmembrane helix</keyword>
<dbReference type="EMBL" id="VXAN01000168">
    <property type="protein sequence ID" value="NXK64438.1"/>
    <property type="molecule type" value="Genomic_DNA"/>
</dbReference>
<dbReference type="GO" id="GO:1990573">
    <property type="term" value="P:potassium ion import across plasma membrane"/>
    <property type="evidence" value="ECO:0007669"/>
    <property type="project" value="TreeGrafter"/>
</dbReference>
<evidence type="ECO:0000256" key="2">
    <source>
        <dbReference type="SAM" id="Phobius"/>
    </source>
</evidence>
<dbReference type="Pfam" id="PF00122">
    <property type="entry name" value="E1-E2_ATPase"/>
    <property type="match status" value="1"/>
</dbReference>
<dbReference type="SUPFAM" id="SSF81665">
    <property type="entry name" value="Calcium ATPase, transmembrane domain M"/>
    <property type="match status" value="1"/>
</dbReference>
<feature type="non-terminal residue" evidence="4">
    <location>
        <position position="1"/>
    </location>
</feature>
<dbReference type="InterPro" id="IPR023298">
    <property type="entry name" value="ATPase_P-typ_TM_dom_sf"/>
</dbReference>
<proteinExistence type="predicted"/>
<feature type="transmembrane region" description="Helical" evidence="2">
    <location>
        <begin position="80"/>
        <end position="99"/>
    </location>
</feature>
<protein>
    <submittedName>
        <fullName evidence="4">AT12A ATPase</fullName>
    </submittedName>
</protein>
<evidence type="ECO:0000259" key="3">
    <source>
        <dbReference type="Pfam" id="PF00122"/>
    </source>
</evidence>
<dbReference type="AlphaFoldDB" id="A0A7L0L5X0"/>
<keyword evidence="2" id="KW-0812">Transmembrane</keyword>
<dbReference type="GO" id="GO:0036376">
    <property type="term" value="P:sodium ion export across plasma membrane"/>
    <property type="evidence" value="ECO:0007669"/>
    <property type="project" value="TreeGrafter"/>
</dbReference>
<reference evidence="4 5" key="1">
    <citation type="submission" date="2019-09" db="EMBL/GenBank/DDBJ databases">
        <title>Bird 10,000 Genomes (B10K) Project - Family phase.</title>
        <authorList>
            <person name="Zhang G."/>
        </authorList>
    </citation>
    <scope>NUCLEOTIDE SEQUENCE [LARGE SCALE GENOMIC DNA]</scope>
    <source>
        <strain evidence="4">B10K-DU-009-59</strain>
        <tissue evidence="4">Muscle</tissue>
    </source>
</reference>
<accession>A0A7L0L5X0</accession>
<dbReference type="GO" id="GO:0030007">
    <property type="term" value="P:intracellular potassium ion homeostasis"/>
    <property type="evidence" value="ECO:0007669"/>
    <property type="project" value="TreeGrafter"/>
</dbReference>
<feature type="transmembrane region" description="Helical" evidence="2">
    <location>
        <begin position="106"/>
        <end position="126"/>
    </location>
</feature>
<dbReference type="InterPro" id="IPR050510">
    <property type="entry name" value="Cation_transp_ATPase_P-type"/>
</dbReference>
<dbReference type="InterPro" id="IPR008250">
    <property type="entry name" value="ATPase_P-typ_transduc_dom_A_sf"/>
</dbReference>
<evidence type="ECO:0000313" key="4">
    <source>
        <dbReference type="EMBL" id="NXK64438.1"/>
    </source>
</evidence>
<sequence length="127" mass="14250">KVFFFFFTGESEPQSRSCDFTHENPLETRNIAFYSTTCVEGTATGIVINTGDRTIIGRIASLASGVGIFFFFIAIEIEHFVYLVAGVVFFFLVLFFIISVSMRYKILVFFFFLIGIIVANVPEGLLA</sequence>
<feature type="transmembrane region" description="Helical" evidence="2">
    <location>
        <begin position="55"/>
        <end position="74"/>
    </location>
</feature>
<dbReference type="PANTHER" id="PTHR43294">
    <property type="entry name" value="SODIUM/POTASSIUM-TRANSPORTING ATPASE SUBUNIT ALPHA"/>
    <property type="match status" value="1"/>
</dbReference>
<dbReference type="GO" id="GO:0005391">
    <property type="term" value="F:P-type sodium:potassium-exchanging transporter activity"/>
    <property type="evidence" value="ECO:0007669"/>
    <property type="project" value="TreeGrafter"/>
</dbReference>
<keyword evidence="1" id="KW-0479">Metal-binding</keyword>
<dbReference type="Gene3D" id="1.20.1110.10">
    <property type="entry name" value="Calcium-transporting ATPase, transmembrane domain"/>
    <property type="match status" value="1"/>
</dbReference>
<feature type="non-terminal residue" evidence="4">
    <location>
        <position position="127"/>
    </location>
</feature>
<dbReference type="GO" id="GO:0006883">
    <property type="term" value="P:intracellular sodium ion homeostasis"/>
    <property type="evidence" value="ECO:0007669"/>
    <property type="project" value="TreeGrafter"/>
</dbReference>
<comment type="caution">
    <text evidence="4">The sequence shown here is derived from an EMBL/GenBank/DDBJ whole genome shotgun (WGS) entry which is preliminary data.</text>
</comment>
<evidence type="ECO:0000256" key="1">
    <source>
        <dbReference type="ARBA" id="ARBA00022723"/>
    </source>
</evidence>
<dbReference type="GO" id="GO:0005886">
    <property type="term" value="C:plasma membrane"/>
    <property type="evidence" value="ECO:0007669"/>
    <property type="project" value="TreeGrafter"/>
</dbReference>
<dbReference type="GO" id="GO:0046872">
    <property type="term" value="F:metal ion binding"/>
    <property type="evidence" value="ECO:0007669"/>
    <property type="project" value="UniProtKB-KW"/>
</dbReference>
<feature type="domain" description="P-type ATPase A" evidence="3">
    <location>
        <begin position="6"/>
        <end position="63"/>
    </location>
</feature>
<dbReference type="Gene3D" id="2.70.150.10">
    <property type="entry name" value="Calcium-transporting ATPase, cytoplasmic transduction domain A"/>
    <property type="match status" value="1"/>
</dbReference>
<dbReference type="InterPro" id="IPR059000">
    <property type="entry name" value="ATPase_P-type_domA"/>
</dbReference>
<dbReference type="PANTHER" id="PTHR43294:SF1">
    <property type="entry name" value="POTASSIUM-TRANSPORTING ATPASE ALPHA CHAIN 2"/>
    <property type="match status" value="1"/>
</dbReference>
<gene>
    <name evidence="4" type="primary">Atp12a_0</name>
    <name evidence="4" type="ORF">SYLVIR_R05087</name>
</gene>
<keyword evidence="2" id="KW-0472">Membrane</keyword>
<evidence type="ECO:0000313" key="5">
    <source>
        <dbReference type="Proteomes" id="UP000567822"/>
    </source>
</evidence>